<sequence>MAGATITSMSAAAAEAAGVNIAAGSTLTPSVVNTFRIAAVADRLALHVWASHKIDAVEFFNLCLSLARFRLSTPI</sequence>
<dbReference type="OrthoDB" id="10263264at2759"/>
<reference evidence="1 2" key="1">
    <citation type="journal article" date="2019" name="Genome Biol. Evol.">
        <title>The Rhododendron genome and chromosomal organization provide insight into shared whole-genome duplications across the heath family (Ericaceae).</title>
        <authorList>
            <person name="Soza V.L."/>
            <person name="Lindsley D."/>
            <person name="Waalkes A."/>
            <person name="Ramage E."/>
            <person name="Patwardhan R.P."/>
            <person name="Burton J.N."/>
            <person name="Adey A."/>
            <person name="Kumar A."/>
            <person name="Qiu R."/>
            <person name="Shendure J."/>
            <person name="Hall B."/>
        </authorList>
    </citation>
    <scope>NUCLEOTIDE SEQUENCE [LARGE SCALE GENOMIC DNA]</scope>
    <source>
        <strain evidence="1">RSF 1966-606</strain>
    </source>
</reference>
<accession>A0A6A4L2X8</accession>
<proteinExistence type="predicted"/>
<dbReference type="Proteomes" id="UP000428333">
    <property type="component" value="Linkage Group LG09"/>
</dbReference>
<keyword evidence="2" id="KW-1185">Reference proteome</keyword>
<feature type="non-terminal residue" evidence="1">
    <location>
        <position position="1"/>
    </location>
</feature>
<dbReference type="EMBL" id="QEFC01002462">
    <property type="protein sequence ID" value="KAE9452015.1"/>
    <property type="molecule type" value="Genomic_DNA"/>
</dbReference>
<organism evidence="1 2">
    <name type="scientific">Rhododendron williamsianum</name>
    <dbReference type="NCBI Taxonomy" id="262921"/>
    <lineage>
        <taxon>Eukaryota</taxon>
        <taxon>Viridiplantae</taxon>
        <taxon>Streptophyta</taxon>
        <taxon>Embryophyta</taxon>
        <taxon>Tracheophyta</taxon>
        <taxon>Spermatophyta</taxon>
        <taxon>Magnoliopsida</taxon>
        <taxon>eudicotyledons</taxon>
        <taxon>Gunneridae</taxon>
        <taxon>Pentapetalae</taxon>
        <taxon>asterids</taxon>
        <taxon>Ericales</taxon>
        <taxon>Ericaceae</taxon>
        <taxon>Ericoideae</taxon>
        <taxon>Rhodoreae</taxon>
        <taxon>Rhododendron</taxon>
    </lineage>
</organism>
<dbReference type="AlphaFoldDB" id="A0A6A4L2X8"/>
<evidence type="ECO:0000313" key="2">
    <source>
        <dbReference type="Proteomes" id="UP000428333"/>
    </source>
</evidence>
<gene>
    <name evidence="1" type="ORF">C3L33_16082</name>
</gene>
<protein>
    <submittedName>
        <fullName evidence="1">Uncharacterized protein</fullName>
    </submittedName>
</protein>
<name>A0A6A4L2X8_9ERIC</name>
<evidence type="ECO:0000313" key="1">
    <source>
        <dbReference type="EMBL" id="KAE9452015.1"/>
    </source>
</evidence>
<comment type="caution">
    <text evidence="1">The sequence shown here is derived from an EMBL/GenBank/DDBJ whole genome shotgun (WGS) entry which is preliminary data.</text>
</comment>